<feature type="transmembrane region" description="Helical" evidence="2">
    <location>
        <begin position="188"/>
        <end position="209"/>
    </location>
</feature>
<accession>A0A0K0CSX7</accession>
<keyword evidence="2" id="KW-0472">Membrane</keyword>
<reference evidence="4" key="2">
    <citation type="submission" date="2017-02" db="UniProtKB">
        <authorList>
            <consortium name="WormBaseParasite"/>
        </authorList>
    </citation>
    <scope>IDENTIFICATION</scope>
</reference>
<feature type="region of interest" description="Disordered" evidence="1">
    <location>
        <begin position="1"/>
        <end position="31"/>
    </location>
</feature>
<evidence type="ECO:0000313" key="3">
    <source>
        <dbReference type="Proteomes" id="UP000035642"/>
    </source>
</evidence>
<reference evidence="3" key="1">
    <citation type="submission" date="2012-09" db="EMBL/GenBank/DDBJ databases">
        <authorList>
            <person name="Martin A.A."/>
        </authorList>
    </citation>
    <scope>NUCLEOTIDE SEQUENCE</scope>
</reference>
<sequence length="321" mass="34969">MGDAERQWPIGKGGNVSKQFQPRKYKDGGEEWRKTEALTQQLCGYTPFKTNSMSRATTPLTPISEQNSLNGSICRSGKSHPFEYQNHSASPNPFQIIVPPSAGYRSVSAMGQPPRALSRQSDVGIGQCVGPRYQSYCTLPRPEEVDVGTLNDMHSNLHAFYSNMPSKVLCSLTIFGIGVGRMLEGAKWGIGIELAYALVVLAVGLGGVYSARRRSYVAATFAFSLNTFCMILAAPSFMIGLFPAIPWAFAEATPSVWSSNREPLELDFGLSLIIFIQVLLSMALSIYGYQAAGALCAIVEDVRLGQGMQSAFHDIEIPHKV</sequence>
<keyword evidence="3" id="KW-1185">Reference proteome</keyword>
<protein>
    <submittedName>
        <fullName evidence="4">DUF4203 domain-containing protein</fullName>
    </submittedName>
</protein>
<dbReference type="WBParaSite" id="ACAC_0000012401-mRNA-1">
    <property type="protein sequence ID" value="ACAC_0000012401-mRNA-1"/>
    <property type="gene ID" value="ACAC_0000012401"/>
</dbReference>
<proteinExistence type="predicted"/>
<name>A0A0K0CSX7_ANGCA</name>
<organism evidence="3 4">
    <name type="scientific">Angiostrongylus cantonensis</name>
    <name type="common">Rat lungworm</name>
    <dbReference type="NCBI Taxonomy" id="6313"/>
    <lineage>
        <taxon>Eukaryota</taxon>
        <taxon>Metazoa</taxon>
        <taxon>Ecdysozoa</taxon>
        <taxon>Nematoda</taxon>
        <taxon>Chromadorea</taxon>
        <taxon>Rhabditida</taxon>
        <taxon>Rhabditina</taxon>
        <taxon>Rhabditomorpha</taxon>
        <taxon>Strongyloidea</taxon>
        <taxon>Metastrongylidae</taxon>
        <taxon>Angiostrongylus</taxon>
    </lineage>
</organism>
<feature type="transmembrane region" description="Helical" evidence="2">
    <location>
        <begin position="268"/>
        <end position="289"/>
    </location>
</feature>
<keyword evidence="2" id="KW-1133">Transmembrane helix</keyword>
<feature type="transmembrane region" description="Helical" evidence="2">
    <location>
        <begin position="221"/>
        <end position="248"/>
    </location>
</feature>
<evidence type="ECO:0000313" key="4">
    <source>
        <dbReference type="WBParaSite" id="ACAC_0000012401-mRNA-1"/>
    </source>
</evidence>
<dbReference type="Proteomes" id="UP000035642">
    <property type="component" value="Unassembled WGS sequence"/>
</dbReference>
<keyword evidence="2" id="KW-0812">Transmembrane</keyword>
<evidence type="ECO:0000256" key="2">
    <source>
        <dbReference type="SAM" id="Phobius"/>
    </source>
</evidence>
<evidence type="ECO:0000256" key="1">
    <source>
        <dbReference type="SAM" id="MobiDB-lite"/>
    </source>
</evidence>
<dbReference type="AlphaFoldDB" id="A0A0K0CSX7"/>